<dbReference type="Proteomes" id="UP000011115">
    <property type="component" value="Unassembled WGS sequence"/>
</dbReference>
<feature type="region of interest" description="Disordered" evidence="1">
    <location>
        <begin position="373"/>
        <end position="407"/>
    </location>
</feature>
<feature type="region of interest" description="Disordered" evidence="1">
    <location>
        <begin position="261"/>
        <end position="288"/>
    </location>
</feature>
<name>M1CCW8_SOLTU</name>
<feature type="compositionally biased region" description="Polar residues" evidence="1">
    <location>
        <begin position="329"/>
        <end position="350"/>
    </location>
</feature>
<dbReference type="EnsemblPlants" id="PGSC0003DMT400064781">
    <property type="protein sequence ID" value="PGSC0003DMT400064781"/>
    <property type="gene ID" value="PGSC0003DMG400025164"/>
</dbReference>
<sequence length="432" mass="47699">MERDNFSGPTTYLFQDVEEIVECFSESVPLNRPGYEISGDKKDGEQIVQIGSVDECGSTEHIDVIKVVDTLKQNFQVGDGDCVDMVNELKTRECDRIKPKRRMVSSLRDFPKDLKSYEVVDKKYQEHCVGKSGDVETNDECHEHLKVDFMSQGGLADPVVGAFSSGEEFEKQEPVVAVKLVAVLQSDVDLEFHDEAIKHKEAIGEFECGEYDNNSFPMVENVPIVENALEDAENPHLLNKLCIRENLKHREANKLAGANKTTCDSQDDVEHIETEIESQESSAPTEKGLSRTLRTLLTPKEDALNFGANTVHKLTSVAHDGTGADKQELSNCGANSTPLSTQSSSEVTNSNKRIEGKEMGVKCVNKTIVEDSMATPRCPSMPTQRYQSDTKTNQSKGKGKVLKRKQNKGSAPITVILALMAPTRVNATTTNV</sequence>
<dbReference type="InParanoid" id="M1CCW8"/>
<proteinExistence type="predicted"/>
<feature type="compositionally biased region" description="Polar residues" evidence="1">
    <location>
        <begin position="381"/>
        <end position="396"/>
    </location>
</feature>
<keyword evidence="3" id="KW-1185">Reference proteome</keyword>
<evidence type="ECO:0000313" key="2">
    <source>
        <dbReference type="EnsemblPlants" id="PGSC0003DMT400064781"/>
    </source>
</evidence>
<dbReference type="PaxDb" id="4113-PGSC0003DMT400064781"/>
<reference evidence="2" key="2">
    <citation type="submission" date="2015-06" db="UniProtKB">
        <authorList>
            <consortium name="EnsemblPlants"/>
        </authorList>
    </citation>
    <scope>IDENTIFICATION</scope>
    <source>
        <strain evidence="2">DM1-3 516 R44</strain>
    </source>
</reference>
<dbReference type="Gramene" id="PGSC0003DMT400064781">
    <property type="protein sequence ID" value="PGSC0003DMT400064781"/>
    <property type="gene ID" value="PGSC0003DMG400025164"/>
</dbReference>
<reference evidence="3" key="1">
    <citation type="journal article" date="2011" name="Nature">
        <title>Genome sequence and analysis of the tuber crop potato.</title>
        <authorList>
            <consortium name="The Potato Genome Sequencing Consortium"/>
        </authorList>
    </citation>
    <scope>NUCLEOTIDE SEQUENCE [LARGE SCALE GENOMIC DNA]</scope>
    <source>
        <strain evidence="3">cv. DM1-3 516 R44</strain>
    </source>
</reference>
<dbReference type="HOGENOM" id="CLU_550319_0_0_1"/>
<feature type="region of interest" description="Disordered" evidence="1">
    <location>
        <begin position="325"/>
        <end position="350"/>
    </location>
</feature>
<dbReference type="eggNOG" id="ENOG502R71E">
    <property type="taxonomic scope" value="Eukaryota"/>
</dbReference>
<feature type="compositionally biased region" description="Basic residues" evidence="1">
    <location>
        <begin position="397"/>
        <end position="407"/>
    </location>
</feature>
<organism evidence="2 3">
    <name type="scientific">Solanum tuberosum</name>
    <name type="common">Potato</name>
    <dbReference type="NCBI Taxonomy" id="4113"/>
    <lineage>
        <taxon>Eukaryota</taxon>
        <taxon>Viridiplantae</taxon>
        <taxon>Streptophyta</taxon>
        <taxon>Embryophyta</taxon>
        <taxon>Tracheophyta</taxon>
        <taxon>Spermatophyta</taxon>
        <taxon>Magnoliopsida</taxon>
        <taxon>eudicotyledons</taxon>
        <taxon>Gunneridae</taxon>
        <taxon>Pentapetalae</taxon>
        <taxon>asterids</taxon>
        <taxon>lamiids</taxon>
        <taxon>Solanales</taxon>
        <taxon>Solanaceae</taxon>
        <taxon>Solanoideae</taxon>
        <taxon>Solaneae</taxon>
        <taxon>Solanum</taxon>
    </lineage>
</organism>
<protein>
    <submittedName>
        <fullName evidence="2">Uncharacterized protein</fullName>
    </submittedName>
</protein>
<evidence type="ECO:0000256" key="1">
    <source>
        <dbReference type="SAM" id="MobiDB-lite"/>
    </source>
</evidence>
<evidence type="ECO:0000313" key="3">
    <source>
        <dbReference type="Proteomes" id="UP000011115"/>
    </source>
</evidence>
<dbReference type="AlphaFoldDB" id="M1CCW8"/>
<accession>M1CCW8</accession>